<dbReference type="SUPFAM" id="SSF58038">
    <property type="entry name" value="SNARE fusion complex"/>
    <property type="match status" value="1"/>
</dbReference>
<dbReference type="Pfam" id="PF00069">
    <property type="entry name" value="Pkinase"/>
    <property type="match status" value="1"/>
</dbReference>
<dbReference type="PROSITE" id="PS50192">
    <property type="entry name" value="T_SNARE"/>
    <property type="match status" value="1"/>
</dbReference>
<dbReference type="EMBL" id="JACMSC010000006">
    <property type="protein sequence ID" value="KAG6517778.1"/>
    <property type="molecule type" value="Genomic_DNA"/>
</dbReference>
<evidence type="ECO:0000256" key="10">
    <source>
        <dbReference type="ARBA" id="ARBA00023136"/>
    </source>
</evidence>
<evidence type="ECO:0000256" key="12">
    <source>
        <dbReference type="ARBA" id="ARBA00060029"/>
    </source>
</evidence>
<dbReference type="InterPro" id="IPR000719">
    <property type="entry name" value="Prot_kinase_dom"/>
</dbReference>
<feature type="region of interest" description="Disordered" evidence="13">
    <location>
        <begin position="1"/>
        <end position="38"/>
    </location>
</feature>
<feature type="compositionally biased region" description="Low complexity" evidence="13">
    <location>
        <begin position="200"/>
        <end position="212"/>
    </location>
</feature>
<sequence>MEHANPKAIGDPVEDRSPQGIRPRAPMARPATSGDDEVNTTRQLGDLFFYYYSSFLLNHRRIQTRLEREGREPKTNAIAKTIEMFPSPSNRIGPLPIYTRYANRIGPLFYRIGLLFGAGVTGLISSAALLPPPLTSTAAPILCFRSMCRSRAATEALEPGSRSRSGASAAASTAPPSAYASASLNGTSTDPGGRPLRRPLNSATSSSSHAFTSSSSSALSLASVRSSLPEVPGLYPFSEVCAATNNFLFKRLPGAASSAWRCNLRGRDVVVIQKSLRRQREDLAARLAALGRSHHSSLARLLGASSADEYVYLVYEYVHGARLADCLRNARNPGFTPLASWISRVLVAVDVAQGLEYIHHHSSAASGVHNRVTSSDIIVTEPDFRAKICHFGAADLAGEISDPLEEQVGEITPIPSPRRKGQGERQKHIEGTRGYMAPEVISGAPVSRRSDVFSFGIVLLELLSGEEPFKYRYDKERKEFDVVSLIDTARKAMGADDDDDEEDRWGRIRRWMDRRLRDSFPVDAAQKLIRVALRCVETEPAARPEMTWVAGKVSKAFLESKVWAERVRVPTDFSVSMTPRQVEQKLACYEPDSDNKLLDSKIFDQPKTKGDDDLARASAAEITKGQKGSEALRDWLVAIDEPLAEETLLPRRGIEGFSSGDYRGSRAALFAGIEEGGIRASHYSSHEISEHDNDLAIEGLQDRVSILKRLTGDIHEEVESHNRLLDRMGNDMDSSRGVLSGTVDRFKMVKLERRARGGRRGLATGEGESSRRQERELSRRGASARVAMQFWRERSQRQERARDWEGELVATGEGELAVAGGSSQREERPRGGTSARVAM</sequence>
<evidence type="ECO:0000256" key="5">
    <source>
        <dbReference type="ARBA" id="ARBA00022824"/>
    </source>
</evidence>
<dbReference type="AlphaFoldDB" id="A0A8J5H3G8"/>
<dbReference type="Gene3D" id="3.30.200.20">
    <property type="entry name" value="Phosphorylase Kinase, domain 1"/>
    <property type="match status" value="1"/>
</dbReference>
<organism evidence="17 18">
    <name type="scientific">Zingiber officinale</name>
    <name type="common">Ginger</name>
    <name type="synonym">Amomum zingiber</name>
    <dbReference type="NCBI Taxonomy" id="94328"/>
    <lineage>
        <taxon>Eukaryota</taxon>
        <taxon>Viridiplantae</taxon>
        <taxon>Streptophyta</taxon>
        <taxon>Embryophyta</taxon>
        <taxon>Tracheophyta</taxon>
        <taxon>Spermatophyta</taxon>
        <taxon>Magnoliopsida</taxon>
        <taxon>Liliopsida</taxon>
        <taxon>Zingiberales</taxon>
        <taxon>Zingiberaceae</taxon>
        <taxon>Zingiber</taxon>
    </lineage>
</organism>
<keyword evidence="10 14" id="KW-0472">Membrane</keyword>
<dbReference type="SUPFAM" id="SSF56112">
    <property type="entry name" value="Protein kinase-like (PK-like)"/>
    <property type="match status" value="1"/>
</dbReference>
<evidence type="ECO:0000259" key="16">
    <source>
        <dbReference type="PROSITE" id="PS50192"/>
    </source>
</evidence>
<evidence type="ECO:0000256" key="9">
    <source>
        <dbReference type="ARBA" id="ARBA00023054"/>
    </source>
</evidence>
<gene>
    <name evidence="17" type="ORF">ZIOFF_021176</name>
</gene>
<evidence type="ECO:0000256" key="4">
    <source>
        <dbReference type="ARBA" id="ARBA00022692"/>
    </source>
</evidence>
<proteinExistence type="inferred from homology"/>
<dbReference type="InterPro" id="IPR000727">
    <property type="entry name" value="T_SNARE_dom"/>
</dbReference>
<dbReference type="Gene3D" id="1.20.5.110">
    <property type="match status" value="1"/>
</dbReference>
<dbReference type="PROSITE" id="PS50011">
    <property type="entry name" value="PROTEIN_KINASE_DOM"/>
    <property type="match status" value="1"/>
</dbReference>
<evidence type="ECO:0000313" key="18">
    <source>
        <dbReference type="Proteomes" id="UP000734854"/>
    </source>
</evidence>
<comment type="subcellular location">
    <subcellularLocation>
        <location evidence="1">Endoplasmic reticulum membrane</location>
        <topology evidence="1">Single-pass type IV membrane protein</topology>
    </subcellularLocation>
    <subcellularLocation>
        <location evidence="2">Golgi apparatus membrane</location>
        <topology evidence="2">Single-pass type IV membrane protein</topology>
    </subcellularLocation>
</comment>
<keyword evidence="9" id="KW-0175">Coiled coil</keyword>
<dbReference type="CDD" id="cd15853">
    <property type="entry name" value="SNARE_Bet1"/>
    <property type="match status" value="1"/>
</dbReference>
<feature type="domain" description="Protein kinase" evidence="15">
    <location>
        <begin position="226"/>
        <end position="558"/>
    </location>
</feature>
<feature type="compositionally biased region" description="Basic and acidic residues" evidence="13">
    <location>
        <begin position="793"/>
        <end position="805"/>
    </location>
</feature>
<comment type="similarity">
    <text evidence="11">Belongs to the BET1 family.</text>
</comment>
<feature type="compositionally biased region" description="Low complexity" evidence="13">
    <location>
        <begin position="160"/>
        <end position="183"/>
    </location>
</feature>
<dbReference type="PANTHER" id="PTHR46863:SF1">
    <property type="entry name" value="PROTEIN KINASE SUPERFAMILY PROTEIN"/>
    <property type="match status" value="1"/>
</dbReference>
<evidence type="ECO:0000256" key="11">
    <source>
        <dbReference type="ARBA" id="ARBA00037962"/>
    </source>
</evidence>
<dbReference type="GO" id="GO:0005789">
    <property type="term" value="C:endoplasmic reticulum membrane"/>
    <property type="evidence" value="ECO:0007669"/>
    <property type="project" value="UniProtKB-SubCell"/>
</dbReference>
<comment type="caution">
    <text evidence="17">The sequence shown here is derived from an EMBL/GenBank/DDBJ whole genome shotgun (WGS) entry which is preliminary data.</text>
</comment>
<dbReference type="InterPro" id="IPR039899">
    <property type="entry name" value="BET1_SNARE"/>
</dbReference>
<dbReference type="GO" id="GO:0004672">
    <property type="term" value="F:protein kinase activity"/>
    <property type="evidence" value="ECO:0007669"/>
    <property type="project" value="InterPro"/>
</dbReference>
<comment type="function">
    <text evidence="12">Required for vesicular transport from the ER to the Golgi complex. Functions as a SNARE associated with ER-derived vesicles.</text>
</comment>
<evidence type="ECO:0000256" key="3">
    <source>
        <dbReference type="ARBA" id="ARBA00022448"/>
    </source>
</evidence>
<keyword evidence="18" id="KW-1185">Reference proteome</keyword>
<evidence type="ECO:0000256" key="14">
    <source>
        <dbReference type="SAM" id="Phobius"/>
    </source>
</evidence>
<dbReference type="InterPro" id="IPR011009">
    <property type="entry name" value="Kinase-like_dom_sf"/>
</dbReference>
<evidence type="ECO:0000256" key="7">
    <source>
        <dbReference type="ARBA" id="ARBA00022989"/>
    </source>
</evidence>
<dbReference type="Gene3D" id="1.10.510.10">
    <property type="entry name" value="Transferase(Phosphotransferase) domain 1"/>
    <property type="match status" value="1"/>
</dbReference>
<keyword evidence="3" id="KW-0813">Transport</keyword>
<evidence type="ECO:0000256" key="2">
    <source>
        <dbReference type="ARBA" id="ARBA00004409"/>
    </source>
</evidence>
<keyword evidence="5" id="KW-0256">Endoplasmic reticulum</keyword>
<dbReference type="GO" id="GO:0000139">
    <property type="term" value="C:Golgi membrane"/>
    <property type="evidence" value="ECO:0007669"/>
    <property type="project" value="UniProtKB-SubCell"/>
</dbReference>
<feature type="region of interest" description="Disordered" evidence="13">
    <location>
        <begin position="155"/>
        <end position="212"/>
    </location>
</feature>
<protein>
    <recommendedName>
        <fullName evidence="19">Protein kinase domain-containing protein</fullName>
    </recommendedName>
</protein>
<dbReference type="GO" id="GO:0015031">
    <property type="term" value="P:protein transport"/>
    <property type="evidence" value="ECO:0007669"/>
    <property type="project" value="UniProtKB-KW"/>
</dbReference>
<keyword evidence="4 14" id="KW-0812">Transmembrane</keyword>
<evidence type="ECO:0000256" key="13">
    <source>
        <dbReference type="SAM" id="MobiDB-lite"/>
    </source>
</evidence>
<evidence type="ECO:0000256" key="1">
    <source>
        <dbReference type="ARBA" id="ARBA00004163"/>
    </source>
</evidence>
<evidence type="ECO:0008006" key="19">
    <source>
        <dbReference type="Google" id="ProtNLM"/>
    </source>
</evidence>
<reference evidence="17 18" key="1">
    <citation type="submission" date="2020-08" db="EMBL/GenBank/DDBJ databases">
        <title>Plant Genome Project.</title>
        <authorList>
            <person name="Zhang R.-G."/>
        </authorList>
    </citation>
    <scope>NUCLEOTIDE SEQUENCE [LARGE SCALE GENOMIC DNA]</scope>
    <source>
        <tissue evidence="17">Rhizome</tissue>
    </source>
</reference>
<dbReference type="Proteomes" id="UP000734854">
    <property type="component" value="Unassembled WGS sequence"/>
</dbReference>
<accession>A0A8J5H3G8</accession>
<evidence type="ECO:0000256" key="6">
    <source>
        <dbReference type="ARBA" id="ARBA00022927"/>
    </source>
</evidence>
<dbReference type="GO" id="GO:0005524">
    <property type="term" value="F:ATP binding"/>
    <property type="evidence" value="ECO:0007669"/>
    <property type="project" value="InterPro"/>
</dbReference>
<keyword evidence="8" id="KW-0333">Golgi apparatus</keyword>
<evidence type="ECO:0000256" key="8">
    <source>
        <dbReference type="ARBA" id="ARBA00023034"/>
    </source>
</evidence>
<evidence type="ECO:0000259" key="15">
    <source>
        <dbReference type="PROSITE" id="PS50011"/>
    </source>
</evidence>
<feature type="transmembrane region" description="Helical" evidence="14">
    <location>
        <begin position="108"/>
        <end position="130"/>
    </location>
</feature>
<name>A0A8J5H3G8_ZINOF</name>
<dbReference type="FunFam" id="1.20.5.110:FF:000033">
    <property type="entry name" value="bet1-like SNARE 1-1"/>
    <property type="match status" value="1"/>
</dbReference>
<evidence type="ECO:0000313" key="17">
    <source>
        <dbReference type="EMBL" id="KAG6517778.1"/>
    </source>
</evidence>
<feature type="region of interest" description="Disordered" evidence="13">
    <location>
        <begin position="756"/>
        <end position="781"/>
    </location>
</feature>
<feature type="compositionally biased region" description="Basic and acidic residues" evidence="13">
    <location>
        <begin position="768"/>
        <end position="779"/>
    </location>
</feature>
<keyword evidence="6" id="KW-0653">Protein transport</keyword>
<feature type="region of interest" description="Disordered" evidence="13">
    <location>
        <begin position="793"/>
        <end position="839"/>
    </location>
</feature>
<feature type="domain" description="T-SNARE coiled-coil homology" evidence="16">
    <location>
        <begin position="687"/>
        <end position="749"/>
    </location>
</feature>
<dbReference type="PANTHER" id="PTHR46863">
    <property type="entry name" value="OS09G0572100 PROTEIN"/>
    <property type="match status" value="1"/>
</dbReference>
<keyword evidence="7 14" id="KW-1133">Transmembrane helix</keyword>